<organism evidence="2 3">
    <name type="scientific">Eragrostis curvula</name>
    <name type="common">weeping love grass</name>
    <dbReference type="NCBI Taxonomy" id="38414"/>
    <lineage>
        <taxon>Eukaryota</taxon>
        <taxon>Viridiplantae</taxon>
        <taxon>Streptophyta</taxon>
        <taxon>Embryophyta</taxon>
        <taxon>Tracheophyta</taxon>
        <taxon>Spermatophyta</taxon>
        <taxon>Magnoliopsida</taxon>
        <taxon>Liliopsida</taxon>
        <taxon>Poales</taxon>
        <taxon>Poaceae</taxon>
        <taxon>PACMAD clade</taxon>
        <taxon>Chloridoideae</taxon>
        <taxon>Eragrostideae</taxon>
        <taxon>Eragrostidinae</taxon>
        <taxon>Eragrostis</taxon>
    </lineage>
</organism>
<evidence type="ECO:0000256" key="1">
    <source>
        <dbReference type="SAM" id="MobiDB-lite"/>
    </source>
</evidence>
<protein>
    <submittedName>
        <fullName evidence="2">Uncharacterized protein</fullName>
    </submittedName>
</protein>
<gene>
    <name evidence="2" type="ORF">EJB05_56548</name>
</gene>
<name>A0A5J9SGF9_9POAL</name>
<keyword evidence="3" id="KW-1185">Reference proteome</keyword>
<feature type="non-terminal residue" evidence="2">
    <location>
        <position position="1"/>
    </location>
</feature>
<dbReference type="AlphaFoldDB" id="A0A5J9SGF9"/>
<evidence type="ECO:0000313" key="2">
    <source>
        <dbReference type="EMBL" id="TVT98169.1"/>
    </source>
</evidence>
<proteinExistence type="predicted"/>
<feature type="region of interest" description="Disordered" evidence="1">
    <location>
        <begin position="1"/>
        <end position="41"/>
    </location>
</feature>
<dbReference type="Proteomes" id="UP000324897">
    <property type="component" value="Unassembled WGS sequence"/>
</dbReference>
<sequence>MAVAAVRAPAPAVVEEAEASRGSQAEEDRAPAGAGRAQVPLKTRVHQGVAAAAEETCVHPEELRQLRQRRACIRRSCGSCGRDVRASGGVAAAAAEKCVHPEIEQQQTVERSSSLEGGKQGGR</sequence>
<feature type="compositionally biased region" description="Low complexity" evidence="1">
    <location>
        <begin position="1"/>
        <end position="14"/>
    </location>
</feature>
<accession>A0A5J9SGF9</accession>
<comment type="caution">
    <text evidence="2">The sequence shown here is derived from an EMBL/GenBank/DDBJ whole genome shotgun (WGS) entry which is preliminary data.</text>
</comment>
<reference evidence="2 3" key="1">
    <citation type="journal article" date="2019" name="Sci. Rep.">
        <title>A high-quality genome of Eragrostis curvula grass provides insights into Poaceae evolution and supports new strategies to enhance forage quality.</title>
        <authorList>
            <person name="Carballo J."/>
            <person name="Santos B.A.C.M."/>
            <person name="Zappacosta D."/>
            <person name="Garbus I."/>
            <person name="Selva J.P."/>
            <person name="Gallo C.A."/>
            <person name="Diaz A."/>
            <person name="Albertini E."/>
            <person name="Caccamo M."/>
            <person name="Echenique V."/>
        </authorList>
    </citation>
    <scope>NUCLEOTIDE SEQUENCE [LARGE SCALE GENOMIC DNA]</scope>
    <source>
        <strain evidence="3">cv. Victoria</strain>
        <tissue evidence="2">Leaf</tissue>
    </source>
</reference>
<feature type="compositionally biased region" description="Polar residues" evidence="1">
    <location>
        <begin position="104"/>
        <end position="115"/>
    </location>
</feature>
<evidence type="ECO:0000313" key="3">
    <source>
        <dbReference type="Proteomes" id="UP000324897"/>
    </source>
</evidence>
<feature type="region of interest" description="Disordered" evidence="1">
    <location>
        <begin position="103"/>
        <end position="123"/>
    </location>
</feature>
<dbReference type="EMBL" id="RWGY01000888">
    <property type="protein sequence ID" value="TVT98169.1"/>
    <property type="molecule type" value="Genomic_DNA"/>
</dbReference>
<dbReference type="Gramene" id="TVT98169">
    <property type="protein sequence ID" value="TVT98169"/>
    <property type="gene ID" value="EJB05_56548"/>
</dbReference>